<keyword evidence="3" id="KW-0677">Repeat</keyword>
<organism evidence="9 10">
    <name type="scientific">Camellia sinensis var. sinensis</name>
    <name type="common">China tea</name>
    <dbReference type="NCBI Taxonomy" id="542762"/>
    <lineage>
        <taxon>Eukaryota</taxon>
        <taxon>Viridiplantae</taxon>
        <taxon>Streptophyta</taxon>
        <taxon>Embryophyta</taxon>
        <taxon>Tracheophyta</taxon>
        <taxon>Spermatophyta</taxon>
        <taxon>Magnoliopsida</taxon>
        <taxon>eudicotyledons</taxon>
        <taxon>Gunneridae</taxon>
        <taxon>Pentapetalae</taxon>
        <taxon>asterids</taxon>
        <taxon>Ericales</taxon>
        <taxon>Theaceae</taxon>
        <taxon>Camellia</taxon>
    </lineage>
</organism>
<feature type="region of interest" description="Disordered" evidence="7">
    <location>
        <begin position="94"/>
        <end position="116"/>
    </location>
</feature>
<evidence type="ECO:0000256" key="1">
    <source>
        <dbReference type="ARBA" id="ARBA00004123"/>
    </source>
</evidence>
<evidence type="ECO:0000313" key="9">
    <source>
        <dbReference type="EMBL" id="THF97589.1"/>
    </source>
</evidence>
<accession>A0A4S4D5E2</accession>
<dbReference type="GO" id="GO:0006397">
    <property type="term" value="P:mRNA processing"/>
    <property type="evidence" value="ECO:0007669"/>
    <property type="project" value="UniProtKB-KW"/>
</dbReference>
<dbReference type="InterPro" id="IPR012677">
    <property type="entry name" value="Nucleotide-bd_a/b_plait_sf"/>
</dbReference>
<dbReference type="Pfam" id="PF00076">
    <property type="entry name" value="RRM_1"/>
    <property type="match status" value="1"/>
</dbReference>
<reference evidence="9 10" key="1">
    <citation type="journal article" date="2018" name="Proc. Natl. Acad. Sci. U.S.A.">
        <title>Draft genome sequence of Camellia sinensis var. sinensis provides insights into the evolution of the tea genome and tea quality.</title>
        <authorList>
            <person name="Wei C."/>
            <person name="Yang H."/>
            <person name="Wang S."/>
            <person name="Zhao J."/>
            <person name="Liu C."/>
            <person name="Gao L."/>
            <person name="Xia E."/>
            <person name="Lu Y."/>
            <person name="Tai Y."/>
            <person name="She G."/>
            <person name="Sun J."/>
            <person name="Cao H."/>
            <person name="Tong W."/>
            <person name="Gao Q."/>
            <person name="Li Y."/>
            <person name="Deng W."/>
            <person name="Jiang X."/>
            <person name="Wang W."/>
            <person name="Chen Q."/>
            <person name="Zhang S."/>
            <person name="Li H."/>
            <person name="Wu J."/>
            <person name="Wang P."/>
            <person name="Li P."/>
            <person name="Shi C."/>
            <person name="Zheng F."/>
            <person name="Jian J."/>
            <person name="Huang B."/>
            <person name="Shan D."/>
            <person name="Shi M."/>
            <person name="Fang C."/>
            <person name="Yue Y."/>
            <person name="Li F."/>
            <person name="Li D."/>
            <person name="Wei S."/>
            <person name="Han B."/>
            <person name="Jiang C."/>
            <person name="Yin Y."/>
            <person name="Xia T."/>
            <person name="Zhang Z."/>
            <person name="Bennetzen J.L."/>
            <person name="Zhao S."/>
            <person name="Wan X."/>
        </authorList>
    </citation>
    <scope>NUCLEOTIDE SEQUENCE [LARGE SCALE GENOMIC DNA]</scope>
    <source>
        <strain evidence="10">cv. Shuchazao</strain>
        <tissue evidence="9">Leaf</tissue>
    </source>
</reference>
<dbReference type="PANTHER" id="PTHR23003">
    <property type="entry name" value="RNA RECOGNITION MOTIF RRM DOMAIN CONTAINING PROTEIN"/>
    <property type="match status" value="1"/>
</dbReference>
<keyword evidence="5" id="KW-0539">Nucleus</keyword>
<dbReference type="GO" id="GO:0005737">
    <property type="term" value="C:cytoplasm"/>
    <property type="evidence" value="ECO:0007669"/>
    <property type="project" value="TreeGrafter"/>
</dbReference>
<dbReference type="Gene3D" id="3.30.70.330">
    <property type="match status" value="2"/>
</dbReference>
<dbReference type="CDD" id="cd12599">
    <property type="entry name" value="RRM1_SF2_plant_like"/>
    <property type="match status" value="1"/>
</dbReference>
<sequence>MRLFPNFREKKMSSRASRTLYVGNLPGDIREREVEDLFYKYGRIVDIDLKIPPRPPGYAFVEFEDYRDAEDAIRGRDGYNFDGNRLRVELAHGGRGSSSVDRYSSYSGGSSRGGVSRRSDYRVLVTGLPSSASWQDLKDHMRRAGDVCFSQVFRDRDVVKCTWLGFVKSHFAPVLTGFMVGKGILTNFGISFEYMSVDNGAHHKLDMSIGELNGMLIEKLSLIAFGYARCMRGIVDYTNSDDMKYAIRKLDDSLFRNQFSRAYIRVMEYGSRSPSRSPYYSRSRSPSRSYSYSSRSRSKSPRAKYSHRSPYRSRSRSVSSRPHSESSLRSASSILFILTYGFVPSEFSICSNALSFIDLMLNGVLFSIKRKRFWYLDPLPYPAFCGDLELHVRDLMGNGAQIPASHLVVECMLVVYHQPQVSNVDKFEIPSTTTPCTLAPYVACDDTNGTTLHAFHLDQDPDPHYHCLLVTKGSVVVQSTVPAGAQAEAAVGTSLVPVHHCQDLVEVDWSMCSVSCENNEF</sequence>
<keyword evidence="10" id="KW-1185">Reference proteome</keyword>
<feature type="compositionally biased region" description="Low complexity" evidence="7">
    <location>
        <begin position="97"/>
        <end position="116"/>
    </location>
</feature>
<dbReference type="PROSITE" id="PS50102">
    <property type="entry name" value="RRM"/>
    <property type="match status" value="1"/>
</dbReference>
<dbReference type="EMBL" id="SDRB02012477">
    <property type="protein sequence ID" value="THF97589.1"/>
    <property type="molecule type" value="Genomic_DNA"/>
</dbReference>
<evidence type="ECO:0000256" key="3">
    <source>
        <dbReference type="ARBA" id="ARBA00022737"/>
    </source>
</evidence>
<evidence type="ECO:0000256" key="2">
    <source>
        <dbReference type="ARBA" id="ARBA00022664"/>
    </source>
</evidence>
<feature type="compositionally biased region" description="Basic residues" evidence="7">
    <location>
        <begin position="296"/>
        <end position="315"/>
    </location>
</feature>
<dbReference type="AlphaFoldDB" id="A0A4S4D5E2"/>
<evidence type="ECO:0000259" key="8">
    <source>
        <dbReference type="PROSITE" id="PS50102"/>
    </source>
</evidence>
<dbReference type="SUPFAM" id="SSF54928">
    <property type="entry name" value="RNA-binding domain, RBD"/>
    <property type="match status" value="1"/>
</dbReference>
<dbReference type="Proteomes" id="UP000306102">
    <property type="component" value="Unassembled WGS sequence"/>
</dbReference>
<feature type="compositionally biased region" description="Low complexity" evidence="7">
    <location>
        <begin position="271"/>
        <end position="295"/>
    </location>
</feature>
<keyword evidence="4 6" id="KW-0694">RNA-binding</keyword>
<dbReference type="STRING" id="542762.A0A4S4D5E2"/>
<keyword evidence="2" id="KW-0507">mRNA processing</keyword>
<proteinExistence type="predicted"/>
<evidence type="ECO:0000256" key="7">
    <source>
        <dbReference type="SAM" id="MobiDB-lite"/>
    </source>
</evidence>
<dbReference type="GO" id="GO:0005634">
    <property type="term" value="C:nucleus"/>
    <property type="evidence" value="ECO:0007669"/>
    <property type="project" value="UniProtKB-SubCell"/>
</dbReference>
<evidence type="ECO:0000256" key="6">
    <source>
        <dbReference type="PROSITE-ProRule" id="PRU00176"/>
    </source>
</evidence>
<dbReference type="PANTHER" id="PTHR23003:SF62">
    <property type="entry name" value="SERINE_ARGININE (SR)-TYPE SHUTTLING MRNA BINDING PROTEIN NPL3"/>
    <property type="match status" value="1"/>
</dbReference>
<comment type="subcellular location">
    <subcellularLocation>
        <location evidence="1">Nucleus</location>
    </subcellularLocation>
</comment>
<comment type="caution">
    <text evidence="9">The sequence shown here is derived from an EMBL/GenBank/DDBJ whole genome shotgun (WGS) entry which is preliminary data.</text>
</comment>
<evidence type="ECO:0000313" key="10">
    <source>
        <dbReference type="Proteomes" id="UP000306102"/>
    </source>
</evidence>
<dbReference type="InterPro" id="IPR035979">
    <property type="entry name" value="RBD_domain_sf"/>
</dbReference>
<protein>
    <recommendedName>
        <fullName evidence="8">RRM domain-containing protein</fullName>
    </recommendedName>
</protein>
<evidence type="ECO:0000256" key="5">
    <source>
        <dbReference type="ARBA" id="ARBA00023242"/>
    </source>
</evidence>
<gene>
    <name evidence="9" type="ORF">TEA_007591</name>
</gene>
<evidence type="ECO:0000256" key="4">
    <source>
        <dbReference type="ARBA" id="ARBA00022884"/>
    </source>
</evidence>
<dbReference type="GO" id="GO:0003729">
    <property type="term" value="F:mRNA binding"/>
    <property type="evidence" value="ECO:0007669"/>
    <property type="project" value="TreeGrafter"/>
</dbReference>
<feature type="region of interest" description="Disordered" evidence="7">
    <location>
        <begin position="271"/>
        <end position="324"/>
    </location>
</feature>
<dbReference type="InterPro" id="IPR050374">
    <property type="entry name" value="RRT5_SRSF_SR"/>
</dbReference>
<dbReference type="InterPro" id="IPR000504">
    <property type="entry name" value="RRM_dom"/>
</dbReference>
<name>A0A4S4D5E2_CAMSN</name>
<feature type="domain" description="RRM" evidence="8">
    <location>
        <begin position="18"/>
        <end position="93"/>
    </location>
</feature>
<dbReference type="SMART" id="SM00360">
    <property type="entry name" value="RRM"/>
    <property type="match status" value="2"/>
</dbReference>
<dbReference type="FunFam" id="3.30.70.330:FF:000410">
    <property type="entry name" value="ASF/SF2-like pre-mRNA splicing factor SRP31"/>
    <property type="match status" value="1"/>
</dbReference>